<dbReference type="InterPro" id="IPR036890">
    <property type="entry name" value="HATPase_C_sf"/>
</dbReference>
<keyword evidence="4" id="KW-0808">Transferase</keyword>
<evidence type="ECO:0000259" key="13">
    <source>
        <dbReference type="Pfam" id="PF07730"/>
    </source>
</evidence>
<keyword evidence="3" id="KW-0597">Phosphoprotein</keyword>
<feature type="transmembrane region" description="Helical" evidence="11">
    <location>
        <begin position="27"/>
        <end position="45"/>
    </location>
</feature>
<dbReference type="GO" id="GO:0016301">
    <property type="term" value="F:kinase activity"/>
    <property type="evidence" value="ECO:0007669"/>
    <property type="project" value="UniProtKB-KW"/>
</dbReference>
<evidence type="ECO:0000259" key="12">
    <source>
        <dbReference type="Pfam" id="PF02518"/>
    </source>
</evidence>
<evidence type="ECO:0000256" key="6">
    <source>
        <dbReference type="ARBA" id="ARBA00022777"/>
    </source>
</evidence>
<evidence type="ECO:0000256" key="7">
    <source>
        <dbReference type="ARBA" id="ARBA00022840"/>
    </source>
</evidence>
<dbReference type="InterPro" id="IPR003594">
    <property type="entry name" value="HATPase_dom"/>
</dbReference>
<keyword evidence="11" id="KW-0472">Membrane</keyword>
<feature type="domain" description="Signal transduction histidine kinase subgroup 3 dimerisation and phosphoacceptor" evidence="13">
    <location>
        <begin position="217"/>
        <end position="282"/>
    </location>
</feature>
<organism evidence="14 15">
    <name type="scientific">Nocardiopsis akebiae</name>
    <dbReference type="NCBI Taxonomy" id="2831968"/>
    <lineage>
        <taxon>Bacteria</taxon>
        <taxon>Bacillati</taxon>
        <taxon>Actinomycetota</taxon>
        <taxon>Actinomycetes</taxon>
        <taxon>Streptosporangiales</taxon>
        <taxon>Nocardiopsidaceae</taxon>
        <taxon>Nocardiopsis</taxon>
    </lineage>
</organism>
<evidence type="ECO:0000313" key="15">
    <source>
        <dbReference type="Proteomes" id="UP000678016"/>
    </source>
</evidence>
<name>A0ABX8C5C2_9ACTN</name>
<feature type="transmembrane region" description="Helical" evidence="11">
    <location>
        <begin position="154"/>
        <end position="181"/>
    </location>
</feature>
<evidence type="ECO:0000256" key="4">
    <source>
        <dbReference type="ARBA" id="ARBA00022679"/>
    </source>
</evidence>
<dbReference type="Gene3D" id="3.30.565.10">
    <property type="entry name" value="Histidine kinase-like ATPase, C-terminal domain"/>
    <property type="match status" value="1"/>
</dbReference>
<dbReference type="RefSeq" id="WP_212642443.1">
    <property type="nucleotide sequence ID" value="NZ_CP074132.1"/>
</dbReference>
<evidence type="ECO:0000256" key="3">
    <source>
        <dbReference type="ARBA" id="ARBA00022553"/>
    </source>
</evidence>
<feature type="compositionally biased region" description="Basic and acidic residues" evidence="10">
    <location>
        <begin position="460"/>
        <end position="474"/>
    </location>
</feature>
<feature type="region of interest" description="Disordered" evidence="10">
    <location>
        <begin position="406"/>
        <end position="482"/>
    </location>
</feature>
<dbReference type="EC" id="2.7.13.3" evidence="2"/>
<sequence>MRTPGSATDPSSWVTLHENRPPRVLKLLFWGAVALTLGLYALLFLSGQMRFHGGDPVANTAVLISVGVLLLCCALWPFLAWSPASPWPRRAVSAAFLVLTVLCMLSSNHTTFLLLCVGTMNAVAVFGLPGGIGYGSAVLVFSVGLTLVVPGLPFAVGLFAGVILLFIVAASGTVFLGLTVAARRAERTRELLVALEEAHGELRRRSERIRELTVAEERARMSREMHDSTGHYLTALTMSLTNALRFRTARPDAAWEEVEQARALAREALTDTRRWVRALRPLRLEGRAGLAAMRALASSFDGGGIRIGFAVTGTGVWPDLSEEAELVCYRALQEGLTNALRHSGADMVEVEVLTRADGVAVTVTDNGGGAAEAAVHAGFGLRGLSERVAAVGGTMLSGNVCAADRAREGTAVEGPAREDTAPEGRTREDGADGSPARRERTREGAAPGSPSPAGSPGFRLRAEVPADAGTRETVHGTAGGTT</sequence>
<dbReference type="PANTHER" id="PTHR24421">
    <property type="entry name" value="NITRATE/NITRITE SENSOR PROTEIN NARX-RELATED"/>
    <property type="match status" value="1"/>
</dbReference>
<evidence type="ECO:0000256" key="8">
    <source>
        <dbReference type="ARBA" id="ARBA00023012"/>
    </source>
</evidence>
<feature type="coiled-coil region" evidence="9">
    <location>
        <begin position="185"/>
        <end position="212"/>
    </location>
</feature>
<keyword evidence="8" id="KW-0902">Two-component regulatory system</keyword>
<dbReference type="InterPro" id="IPR050482">
    <property type="entry name" value="Sensor_HK_TwoCompSys"/>
</dbReference>
<keyword evidence="11" id="KW-1133">Transmembrane helix</keyword>
<evidence type="ECO:0000256" key="1">
    <source>
        <dbReference type="ARBA" id="ARBA00000085"/>
    </source>
</evidence>
<dbReference type="Proteomes" id="UP000678016">
    <property type="component" value="Chromosome"/>
</dbReference>
<feature type="transmembrane region" description="Helical" evidence="11">
    <location>
        <begin position="91"/>
        <end position="115"/>
    </location>
</feature>
<dbReference type="Gene3D" id="1.20.5.1930">
    <property type="match status" value="1"/>
</dbReference>
<reference evidence="15" key="1">
    <citation type="submission" date="2021-05" db="EMBL/GenBank/DDBJ databases">
        <title>Direct Submission.</title>
        <authorList>
            <person name="Li K."/>
            <person name="Gao J."/>
        </authorList>
    </citation>
    <scope>NUCLEOTIDE SEQUENCE [LARGE SCALE GENOMIC DNA]</scope>
    <source>
        <strain evidence="15">HDS12</strain>
    </source>
</reference>
<evidence type="ECO:0000256" key="2">
    <source>
        <dbReference type="ARBA" id="ARBA00012438"/>
    </source>
</evidence>
<gene>
    <name evidence="14" type="ORF">KGD83_03195</name>
</gene>
<feature type="transmembrane region" description="Helical" evidence="11">
    <location>
        <begin position="57"/>
        <end position="79"/>
    </location>
</feature>
<dbReference type="Pfam" id="PF07730">
    <property type="entry name" value="HisKA_3"/>
    <property type="match status" value="1"/>
</dbReference>
<keyword evidence="15" id="KW-1185">Reference proteome</keyword>
<keyword evidence="9" id="KW-0175">Coiled coil</keyword>
<dbReference type="Pfam" id="PF02518">
    <property type="entry name" value="HATPase_c"/>
    <property type="match status" value="1"/>
</dbReference>
<dbReference type="InterPro" id="IPR011712">
    <property type="entry name" value="Sig_transdc_His_kin_sub3_dim/P"/>
</dbReference>
<dbReference type="EMBL" id="CP074132">
    <property type="protein sequence ID" value="QUX29600.1"/>
    <property type="molecule type" value="Genomic_DNA"/>
</dbReference>
<dbReference type="PANTHER" id="PTHR24421:SF10">
    <property type="entry name" value="NITRATE_NITRITE SENSOR PROTEIN NARQ"/>
    <property type="match status" value="1"/>
</dbReference>
<keyword evidence="6 14" id="KW-0418">Kinase</keyword>
<evidence type="ECO:0000256" key="11">
    <source>
        <dbReference type="SAM" id="Phobius"/>
    </source>
</evidence>
<feature type="domain" description="Histidine kinase/HSP90-like ATPase" evidence="12">
    <location>
        <begin position="328"/>
        <end position="396"/>
    </location>
</feature>
<evidence type="ECO:0000313" key="14">
    <source>
        <dbReference type="EMBL" id="QUX29600.1"/>
    </source>
</evidence>
<comment type="catalytic activity">
    <reaction evidence="1">
        <text>ATP + protein L-histidine = ADP + protein N-phospho-L-histidine.</text>
        <dbReference type="EC" id="2.7.13.3"/>
    </reaction>
</comment>
<dbReference type="CDD" id="cd16917">
    <property type="entry name" value="HATPase_UhpB-NarQ-NarX-like"/>
    <property type="match status" value="1"/>
</dbReference>
<dbReference type="SUPFAM" id="SSF55874">
    <property type="entry name" value="ATPase domain of HSP90 chaperone/DNA topoisomerase II/histidine kinase"/>
    <property type="match status" value="1"/>
</dbReference>
<evidence type="ECO:0000256" key="9">
    <source>
        <dbReference type="SAM" id="Coils"/>
    </source>
</evidence>
<evidence type="ECO:0000256" key="5">
    <source>
        <dbReference type="ARBA" id="ARBA00022741"/>
    </source>
</evidence>
<keyword evidence="5" id="KW-0547">Nucleotide-binding</keyword>
<feature type="compositionally biased region" description="Low complexity" evidence="10">
    <location>
        <begin position="444"/>
        <end position="457"/>
    </location>
</feature>
<proteinExistence type="predicted"/>
<keyword evidence="7" id="KW-0067">ATP-binding</keyword>
<feature type="transmembrane region" description="Helical" evidence="11">
    <location>
        <begin position="122"/>
        <end position="148"/>
    </location>
</feature>
<evidence type="ECO:0000256" key="10">
    <source>
        <dbReference type="SAM" id="MobiDB-lite"/>
    </source>
</evidence>
<feature type="compositionally biased region" description="Basic and acidic residues" evidence="10">
    <location>
        <begin position="406"/>
        <end position="443"/>
    </location>
</feature>
<accession>A0ABX8C5C2</accession>
<keyword evidence="11" id="KW-0812">Transmembrane</keyword>
<protein>
    <recommendedName>
        <fullName evidence="2">histidine kinase</fullName>
        <ecNumber evidence="2">2.7.13.3</ecNumber>
    </recommendedName>
</protein>